<dbReference type="InterPro" id="IPR036318">
    <property type="entry name" value="FAD-bd_PCMH-like_sf"/>
</dbReference>
<sequence>MDQSTWPSDSYDDGYHGCDSAAGGSTDAHHEKGHATEADPRAKGSAGKSAADAFDTVDRGDKCAYAAVVRSQCGPCNDPLTVKSISNTWCDILRDKGVSLECLCALARHVDIRYPWDPSYNTARLVYNKRINVFPQAIVYAHSAEDVRRALAWTADHNVPFSVRSGGHSVEGYSMTTGVVVDLSRLDGLEVSPDAREVAIQAGSLIGPTYLRLQQGDRGTPDTRGHGPGGLIVPMGTCANVGVAGLVQGGGVGFLMRRWGLTCDSLVAAEVVLADGSLVRADAHGPHADLFWAVRGAGGGNFGIATRFVFATRRLSTVLLFEITFAWDDAVLVADAWQRWAPHAPTRLTSQISFAPPTPLTATSSTTTTTTSSSQNKRRLDIQPGKVVVTGEWVPDFVQDDNDSDSTLQGETHARSLARARLGLEKALKAFRTAVADAARRQDAPRPRPLGDGPRAWTSSVLDAARHFTDNNKRPPMSKIKTGFANDLLTPRALRRLVAAMSKPPAIRRRCATAPTLTSVTFQAMGGAIAAVPVDATSFFHRRGTLFWVEYSGHWTAPEDAAAVAAWVTRAWEALEHDLSGYAYVNFPDLALPDWQRAFWGPHLERLSVIKARYDPTGRFCMPQSVPLPPRFALTNA</sequence>
<dbReference type="Gene3D" id="3.30.465.10">
    <property type="match status" value="1"/>
</dbReference>
<evidence type="ECO:0000313" key="8">
    <source>
        <dbReference type="EMBL" id="AVK76419.1"/>
    </source>
</evidence>
<evidence type="ECO:0000256" key="5">
    <source>
        <dbReference type="ARBA" id="ARBA00023002"/>
    </source>
</evidence>
<keyword evidence="5" id="KW-0560">Oxidoreductase</keyword>
<feature type="compositionally biased region" description="Low complexity" evidence="6">
    <location>
        <begin position="363"/>
        <end position="374"/>
    </location>
</feature>
<dbReference type="GeneID" id="36843132"/>
<dbReference type="Pfam" id="PF01565">
    <property type="entry name" value="FAD_binding_4"/>
    <property type="match status" value="1"/>
</dbReference>
<feature type="domain" description="FAD-binding PCMH-type" evidence="7">
    <location>
        <begin position="131"/>
        <end position="315"/>
    </location>
</feature>
<feature type="region of interest" description="Disordered" evidence="6">
    <location>
        <begin position="351"/>
        <end position="378"/>
    </location>
</feature>
<dbReference type="PANTHER" id="PTHR42973">
    <property type="entry name" value="BINDING OXIDOREDUCTASE, PUTATIVE (AFU_ORTHOLOGUE AFUA_1G17690)-RELATED"/>
    <property type="match status" value="1"/>
</dbReference>
<dbReference type="PROSITE" id="PS51387">
    <property type="entry name" value="FAD_PCMH"/>
    <property type="match status" value="1"/>
</dbReference>
<dbReference type="InterPro" id="IPR050416">
    <property type="entry name" value="FAD-linked_Oxidoreductase"/>
</dbReference>
<comment type="cofactor">
    <cofactor evidence="1">
        <name>FAD</name>
        <dbReference type="ChEBI" id="CHEBI:57692"/>
    </cofactor>
</comment>
<dbReference type="GO" id="GO:0071949">
    <property type="term" value="F:FAD binding"/>
    <property type="evidence" value="ECO:0007669"/>
    <property type="project" value="InterPro"/>
</dbReference>
<feature type="region of interest" description="Disordered" evidence="6">
    <location>
        <begin position="22"/>
        <end position="50"/>
    </location>
</feature>
<dbReference type="KEGG" id="vg:36843132"/>
<dbReference type="InterPro" id="IPR012951">
    <property type="entry name" value="BBE"/>
</dbReference>
<gene>
    <name evidence="8" type="ORF">pneo_cds_812</name>
</gene>
<evidence type="ECO:0000256" key="1">
    <source>
        <dbReference type="ARBA" id="ARBA00001974"/>
    </source>
</evidence>
<evidence type="ECO:0000259" key="7">
    <source>
        <dbReference type="PROSITE" id="PS51387"/>
    </source>
</evidence>
<keyword evidence="4" id="KW-0274">FAD</keyword>
<dbReference type="PANTHER" id="PTHR42973:SF39">
    <property type="entry name" value="FAD-BINDING PCMH-TYPE DOMAIN-CONTAINING PROTEIN"/>
    <property type="match status" value="1"/>
</dbReference>
<dbReference type="InterPro" id="IPR006094">
    <property type="entry name" value="Oxid_FAD_bind_N"/>
</dbReference>
<comment type="similarity">
    <text evidence="2">Belongs to the oxygen-dependent FAD-linked oxidoreductase family.</text>
</comment>
<name>A0A2U7UD74_9VIRU</name>
<reference evidence="8" key="1">
    <citation type="journal article" date="2018" name="Nat. Commun.">
        <title>Diversity and evolution of the emerging Pandoraviridae family.</title>
        <authorList>
            <person name="Legendre M."/>
            <person name="Fabre E."/>
            <person name="Poirot O."/>
            <person name="Jeudy S."/>
            <person name="Lartigue A."/>
            <person name="Alempic J.M."/>
            <person name="Beucher L."/>
            <person name="Philippe N."/>
            <person name="Bertaux L."/>
            <person name="Christo-Foroux E."/>
            <person name="Labadie K."/>
            <person name="Coute Y."/>
            <person name="Abergel C."/>
            <person name="Claverie J.M."/>
        </authorList>
    </citation>
    <scope>NUCLEOTIDE SEQUENCE [LARGE SCALE GENOMIC DNA]</scope>
    <source>
        <strain evidence="8">Neocaledonia</strain>
    </source>
</reference>
<dbReference type="Gene3D" id="3.40.462.20">
    <property type="match status" value="2"/>
</dbReference>
<dbReference type="Proteomes" id="UP000249287">
    <property type="component" value="Segment"/>
</dbReference>
<dbReference type="InterPro" id="IPR016169">
    <property type="entry name" value="FAD-bd_PCMH_sub2"/>
</dbReference>
<dbReference type="Pfam" id="PF08031">
    <property type="entry name" value="BBE"/>
    <property type="match status" value="1"/>
</dbReference>
<proteinExistence type="inferred from homology"/>
<dbReference type="RefSeq" id="YP_009482422.1">
    <property type="nucleotide sequence ID" value="NC_037666.1"/>
</dbReference>
<protein>
    <submittedName>
        <fullName evidence="8">FAD linked glycolate oxidase</fullName>
    </submittedName>
</protein>
<feature type="compositionally biased region" description="Basic and acidic residues" evidence="6">
    <location>
        <begin position="27"/>
        <end position="42"/>
    </location>
</feature>
<dbReference type="SUPFAM" id="SSF56176">
    <property type="entry name" value="FAD-binding/transporter-associated domain-like"/>
    <property type="match status" value="1"/>
</dbReference>
<accession>A0A2U7UD74</accession>
<keyword evidence="3" id="KW-0285">Flavoprotein</keyword>
<evidence type="ECO:0000256" key="3">
    <source>
        <dbReference type="ARBA" id="ARBA00022630"/>
    </source>
</evidence>
<dbReference type="EMBL" id="MG011690">
    <property type="protein sequence ID" value="AVK76419.1"/>
    <property type="molecule type" value="Genomic_DNA"/>
</dbReference>
<evidence type="ECO:0000256" key="2">
    <source>
        <dbReference type="ARBA" id="ARBA00005466"/>
    </source>
</evidence>
<evidence type="ECO:0000256" key="4">
    <source>
        <dbReference type="ARBA" id="ARBA00022827"/>
    </source>
</evidence>
<dbReference type="InterPro" id="IPR016166">
    <property type="entry name" value="FAD-bd_PCMH"/>
</dbReference>
<organism evidence="8">
    <name type="scientific">Pandoravirus neocaledonia</name>
    <dbReference type="NCBI Taxonomy" id="2107708"/>
    <lineage>
        <taxon>Viruses</taxon>
        <taxon>Pandoravirus</taxon>
    </lineage>
</organism>
<evidence type="ECO:0000256" key="6">
    <source>
        <dbReference type="SAM" id="MobiDB-lite"/>
    </source>
</evidence>
<dbReference type="GO" id="GO:0016491">
    <property type="term" value="F:oxidoreductase activity"/>
    <property type="evidence" value="ECO:0007669"/>
    <property type="project" value="UniProtKB-KW"/>
</dbReference>